<evidence type="ECO:0000313" key="1">
    <source>
        <dbReference type="EMBL" id="QDS96341.1"/>
    </source>
</evidence>
<gene>
    <name evidence="1" type="primary">tuaH</name>
    <name evidence="1" type="ORF">FF011L_51490</name>
</gene>
<dbReference type="Proteomes" id="UP000320672">
    <property type="component" value="Chromosome"/>
</dbReference>
<accession>A0A517MN86</accession>
<keyword evidence="2" id="KW-1185">Reference proteome</keyword>
<dbReference type="Gene3D" id="3.40.50.2000">
    <property type="entry name" value="Glycogen Phosphorylase B"/>
    <property type="match status" value="1"/>
</dbReference>
<dbReference type="GO" id="GO:0016757">
    <property type="term" value="F:glycosyltransferase activity"/>
    <property type="evidence" value="ECO:0007669"/>
    <property type="project" value="UniProtKB-KW"/>
</dbReference>
<reference evidence="1 2" key="1">
    <citation type="submission" date="2019-02" db="EMBL/GenBank/DDBJ databases">
        <title>Deep-cultivation of Planctomycetes and their phenomic and genomic characterization uncovers novel biology.</title>
        <authorList>
            <person name="Wiegand S."/>
            <person name="Jogler M."/>
            <person name="Boedeker C."/>
            <person name="Pinto D."/>
            <person name="Vollmers J."/>
            <person name="Rivas-Marin E."/>
            <person name="Kohn T."/>
            <person name="Peeters S.H."/>
            <person name="Heuer A."/>
            <person name="Rast P."/>
            <person name="Oberbeckmann S."/>
            <person name="Bunk B."/>
            <person name="Jeske O."/>
            <person name="Meyerdierks A."/>
            <person name="Storesund J.E."/>
            <person name="Kallscheuer N."/>
            <person name="Luecker S."/>
            <person name="Lage O.M."/>
            <person name="Pohl T."/>
            <person name="Merkel B.J."/>
            <person name="Hornburger P."/>
            <person name="Mueller R.-W."/>
            <person name="Bruemmer F."/>
            <person name="Labrenz M."/>
            <person name="Spormann A.M."/>
            <person name="Op den Camp H."/>
            <person name="Overmann J."/>
            <person name="Amann R."/>
            <person name="Jetten M.S.M."/>
            <person name="Mascher T."/>
            <person name="Medema M.H."/>
            <person name="Devos D.P."/>
            <person name="Kaster A.-K."/>
            <person name="Ovreas L."/>
            <person name="Rohde M."/>
            <person name="Galperin M.Y."/>
            <person name="Jogler C."/>
        </authorList>
    </citation>
    <scope>NUCLEOTIDE SEQUENCE [LARGE SCALE GENOMIC DNA]</scope>
    <source>
        <strain evidence="1 2">FF011L</strain>
    </source>
</reference>
<keyword evidence="1" id="KW-0328">Glycosyltransferase</keyword>
<dbReference type="EC" id="2.4.-.-" evidence="1"/>
<dbReference type="Gene3D" id="3.40.50.11010">
    <property type="match status" value="1"/>
</dbReference>
<dbReference type="EMBL" id="CP036262">
    <property type="protein sequence ID" value="QDS96341.1"/>
    <property type="molecule type" value="Genomic_DNA"/>
</dbReference>
<dbReference type="KEGG" id="rml:FF011L_51490"/>
<evidence type="ECO:0000313" key="2">
    <source>
        <dbReference type="Proteomes" id="UP000320672"/>
    </source>
</evidence>
<sequence>MLAATDVVWVNTIGMRPPRLDWVTVRRGWEKLRGAGQQARGVGDPCAEISPRVLNPHMWPWMSHAWDRRLNASLLAKQLAVESDVDVAVTTIPIVADLVDRLPVRRWVYYCVDDFSVWPGLAGSVMAQMEKKLIAKVDRVVAASDFLASHSCAEHSDVSVLTHGVDRAFWRRGESGEFAGVAAIPGPRVVFWGVVDQRMNAEWVLALADQLTSGSVVLAGPQQNPDSRLLAHSRIHLTGALPFEQLPALAKMADALIMPYADLPVTRAMQPLKLKEYLATERPVIASPLPAVLPWDDCLQIARTEEQFVQSVLQVLAAGSNGAQQESRVERVRERLSNESWAAKAAQFRKLILE</sequence>
<dbReference type="AlphaFoldDB" id="A0A517MN86"/>
<keyword evidence="1" id="KW-0808">Transferase</keyword>
<dbReference type="SUPFAM" id="SSF53756">
    <property type="entry name" value="UDP-Glycosyltransferase/glycogen phosphorylase"/>
    <property type="match status" value="1"/>
</dbReference>
<dbReference type="Pfam" id="PF13692">
    <property type="entry name" value="Glyco_trans_1_4"/>
    <property type="match status" value="1"/>
</dbReference>
<organism evidence="1 2">
    <name type="scientific">Roseimaritima multifibrata</name>
    <dbReference type="NCBI Taxonomy" id="1930274"/>
    <lineage>
        <taxon>Bacteria</taxon>
        <taxon>Pseudomonadati</taxon>
        <taxon>Planctomycetota</taxon>
        <taxon>Planctomycetia</taxon>
        <taxon>Pirellulales</taxon>
        <taxon>Pirellulaceae</taxon>
        <taxon>Roseimaritima</taxon>
    </lineage>
</organism>
<name>A0A517MN86_9BACT</name>
<proteinExistence type="predicted"/>
<protein>
    <submittedName>
        <fullName evidence="1">Teichuronic acid biosynthesis glycosyltransferase TuaH</fullName>
        <ecNumber evidence="1">2.4.-.-</ecNumber>
    </submittedName>
</protein>